<evidence type="ECO:0000313" key="2">
    <source>
        <dbReference type="EMBL" id="WML90863.1"/>
    </source>
</evidence>
<evidence type="ECO:0000313" key="3">
    <source>
        <dbReference type="Proteomes" id="UP001236657"/>
    </source>
</evidence>
<accession>A0ABY9MQD2</accession>
<feature type="compositionally biased region" description="Basic and acidic residues" evidence="1">
    <location>
        <begin position="1"/>
        <end position="19"/>
    </location>
</feature>
<dbReference type="EMBL" id="CP133218">
    <property type="protein sequence ID" value="WML90863.1"/>
    <property type="molecule type" value="Genomic_DNA"/>
</dbReference>
<proteinExistence type="predicted"/>
<sequence length="40" mass="4528">MADKKKPLHESGNQKRIEGADYSNTSDHKQRRKAESDGDV</sequence>
<keyword evidence="3" id="KW-1185">Reference proteome</keyword>
<gene>
    <name evidence="2" type="ORF">RCF98_00575</name>
</gene>
<organism evidence="2 3">
    <name type="scientific">Thiothrix lacustris</name>
    <dbReference type="NCBI Taxonomy" id="525917"/>
    <lineage>
        <taxon>Bacteria</taxon>
        <taxon>Pseudomonadati</taxon>
        <taxon>Pseudomonadota</taxon>
        <taxon>Gammaproteobacteria</taxon>
        <taxon>Thiotrichales</taxon>
        <taxon>Thiotrichaceae</taxon>
        <taxon>Thiothrix</taxon>
    </lineage>
</organism>
<feature type="region of interest" description="Disordered" evidence="1">
    <location>
        <begin position="1"/>
        <end position="40"/>
    </location>
</feature>
<dbReference type="RefSeq" id="WP_308895451.1">
    <property type="nucleotide sequence ID" value="NZ_CP133218.1"/>
</dbReference>
<reference evidence="2 3" key="1">
    <citation type="submission" date="2023-08" db="EMBL/GenBank/DDBJ databases">
        <title>New molecular markers tilS and rpoB for phylogenetic and monitoring studies of the genus Thiothrix biodiversity.</title>
        <authorList>
            <person name="Ravin N.V."/>
            <person name="Smolyakov D."/>
            <person name="Markov N.D."/>
            <person name="Beletsky A.V."/>
            <person name="Mardanov A.V."/>
            <person name="Rudenko T.S."/>
            <person name="Grabovich M.Y."/>
        </authorList>
    </citation>
    <scope>NUCLEOTIDE SEQUENCE [LARGE SCALE GENOMIC DNA]</scope>
    <source>
        <strain evidence="2 3">MK1</strain>
    </source>
</reference>
<evidence type="ECO:0000256" key="1">
    <source>
        <dbReference type="SAM" id="MobiDB-lite"/>
    </source>
</evidence>
<dbReference type="Proteomes" id="UP001236657">
    <property type="component" value="Chromosome"/>
</dbReference>
<protein>
    <submittedName>
        <fullName evidence="2">Uncharacterized protein</fullName>
    </submittedName>
</protein>
<name>A0ABY9MQD2_9GAMM</name>